<evidence type="ECO:0000313" key="1">
    <source>
        <dbReference type="EMBL" id="DAD75810.1"/>
    </source>
</evidence>
<protein>
    <submittedName>
        <fullName evidence="1">Uncharacterized protein</fullName>
    </submittedName>
</protein>
<name>A0A8S5M0R1_9CAUD</name>
<proteinExistence type="predicted"/>
<reference evidence="1" key="1">
    <citation type="journal article" date="2021" name="Proc. Natl. Acad. Sci. U.S.A.">
        <title>A Catalog of Tens of Thousands of Viruses from Human Metagenomes Reveals Hidden Associations with Chronic Diseases.</title>
        <authorList>
            <person name="Tisza M.J."/>
            <person name="Buck C.B."/>
        </authorList>
    </citation>
    <scope>NUCLEOTIDE SEQUENCE</scope>
    <source>
        <strain evidence="1">Ct37J14</strain>
    </source>
</reference>
<organism evidence="1">
    <name type="scientific">Siphoviridae sp. ct37J14</name>
    <dbReference type="NCBI Taxonomy" id="2826280"/>
    <lineage>
        <taxon>Viruses</taxon>
        <taxon>Duplodnaviria</taxon>
        <taxon>Heunggongvirae</taxon>
        <taxon>Uroviricota</taxon>
        <taxon>Caudoviricetes</taxon>
    </lineage>
</organism>
<dbReference type="EMBL" id="BK014790">
    <property type="protein sequence ID" value="DAD75810.1"/>
    <property type="molecule type" value="Genomic_DNA"/>
</dbReference>
<accession>A0A8S5M0R1</accession>
<sequence>MDEIDRNGEKWHLAQQATDYVIRLISNNPHNL</sequence>